<sequence length="133" mass="14581">MSQMLRDLTMAQASKGKSKKSKKRRQRADMILDDDSGSVTPVASIDPVSIDEPERDSTPVPKRELRREKQKGKAATAGSNILKCNVCSEGFATRNQLFKHIGDTGHALASDHQQQQKTKTITKAKTSKRSGAT</sequence>
<evidence type="ECO:0000313" key="1">
    <source>
        <dbReference type="EMBL" id="KAJ2879923.1"/>
    </source>
</evidence>
<reference evidence="1" key="1">
    <citation type="submission" date="2022-07" db="EMBL/GenBank/DDBJ databases">
        <title>Phylogenomic reconstructions and comparative analyses of Kickxellomycotina fungi.</title>
        <authorList>
            <person name="Reynolds N.K."/>
            <person name="Stajich J.E."/>
            <person name="Barry K."/>
            <person name="Grigoriev I.V."/>
            <person name="Crous P."/>
            <person name="Smith M.E."/>
        </authorList>
    </citation>
    <scope>NUCLEOTIDE SEQUENCE</scope>
    <source>
        <strain evidence="1">CBS 190363</strain>
    </source>
</reference>
<gene>
    <name evidence="1" type="ORF">IWW38_006036</name>
</gene>
<proteinExistence type="predicted"/>
<comment type="caution">
    <text evidence="1">The sequence shown here is derived from an EMBL/GenBank/DDBJ whole genome shotgun (WGS) entry which is preliminary data.</text>
</comment>
<name>A0ACC1LUX5_9FUNG</name>
<dbReference type="Proteomes" id="UP001139981">
    <property type="component" value="Unassembled WGS sequence"/>
</dbReference>
<organism evidence="1 2">
    <name type="scientific">Coemansia aciculifera</name>
    <dbReference type="NCBI Taxonomy" id="417176"/>
    <lineage>
        <taxon>Eukaryota</taxon>
        <taxon>Fungi</taxon>
        <taxon>Fungi incertae sedis</taxon>
        <taxon>Zoopagomycota</taxon>
        <taxon>Kickxellomycotina</taxon>
        <taxon>Kickxellomycetes</taxon>
        <taxon>Kickxellales</taxon>
        <taxon>Kickxellaceae</taxon>
        <taxon>Coemansia</taxon>
    </lineage>
</organism>
<protein>
    <submittedName>
        <fullName evidence="1">Uncharacterized protein</fullName>
    </submittedName>
</protein>
<keyword evidence="2" id="KW-1185">Reference proteome</keyword>
<dbReference type="EMBL" id="JANBVB010003212">
    <property type="protein sequence ID" value="KAJ2879923.1"/>
    <property type="molecule type" value="Genomic_DNA"/>
</dbReference>
<accession>A0ACC1LUX5</accession>
<evidence type="ECO:0000313" key="2">
    <source>
        <dbReference type="Proteomes" id="UP001139981"/>
    </source>
</evidence>